<organism evidence="2 3">
    <name type="scientific">Micromonospora yangpuensis</name>
    <dbReference type="NCBI Taxonomy" id="683228"/>
    <lineage>
        <taxon>Bacteria</taxon>
        <taxon>Bacillati</taxon>
        <taxon>Actinomycetota</taxon>
        <taxon>Actinomycetes</taxon>
        <taxon>Micromonosporales</taxon>
        <taxon>Micromonosporaceae</taxon>
        <taxon>Micromonospora</taxon>
    </lineage>
</organism>
<dbReference type="Gene3D" id="3.40.1580.10">
    <property type="entry name" value="SMI1/KNR4-like"/>
    <property type="match status" value="1"/>
</dbReference>
<keyword evidence="3" id="KW-1185">Reference proteome</keyword>
<dbReference type="SMART" id="SM00860">
    <property type="entry name" value="SMI1_KNR4"/>
    <property type="match status" value="1"/>
</dbReference>
<dbReference type="STRING" id="683228.GA0070617_1424"/>
<dbReference type="EMBL" id="FMIA01000002">
    <property type="protein sequence ID" value="SCL50247.1"/>
    <property type="molecule type" value="Genomic_DNA"/>
</dbReference>
<reference evidence="2 3" key="1">
    <citation type="submission" date="2016-06" db="EMBL/GenBank/DDBJ databases">
        <authorList>
            <person name="Kjaerup R.B."/>
            <person name="Dalgaard T.S."/>
            <person name="Juul-Madsen H.R."/>
        </authorList>
    </citation>
    <scope>NUCLEOTIDE SEQUENCE [LARGE SCALE GENOMIC DNA]</scope>
    <source>
        <strain evidence="2 3">DSM 45577</strain>
    </source>
</reference>
<dbReference type="AlphaFoldDB" id="A0A1C6U898"/>
<evidence type="ECO:0000259" key="1">
    <source>
        <dbReference type="SMART" id="SM00860"/>
    </source>
</evidence>
<sequence>MGVGMVPAVTEHDWSDVRERLARLAAAPAAGEVFGAGAHEWVVEPPLTPAELAEVESQLRVELPGEYRSFLLQVGRGGAGPAYGLFGLRRVDGRWTWDGDGSDLTALATLDQPFPFTEAFNQADGVPEMPDADDFDSTEEYEAAEQAWWERHDAVMYDPALSVGLIYLCHRGCALRDALVVSGPARGTMWSDGTAEESGFEPLLDADGTPLGFAGWYRHWLDQATTTAGADHHAT</sequence>
<dbReference type="InterPro" id="IPR018958">
    <property type="entry name" value="Knr4/Smi1-like_dom"/>
</dbReference>
<protein>
    <submittedName>
        <fullName evidence="2">SMI1 / KNR4 family (SUKH-1)</fullName>
    </submittedName>
</protein>
<proteinExistence type="predicted"/>
<evidence type="ECO:0000313" key="3">
    <source>
        <dbReference type="Proteomes" id="UP000198937"/>
    </source>
</evidence>
<dbReference type="Pfam" id="PF09346">
    <property type="entry name" value="SMI1_KNR4"/>
    <property type="match status" value="1"/>
</dbReference>
<accession>A0A1C6U898</accession>
<gene>
    <name evidence="2" type="ORF">GA0070617_1424</name>
</gene>
<dbReference type="SUPFAM" id="SSF160631">
    <property type="entry name" value="SMI1/KNR4-like"/>
    <property type="match status" value="1"/>
</dbReference>
<name>A0A1C6U898_9ACTN</name>
<dbReference type="InterPro" id="IPR037883">
    <property type="entry name" value="Knr4/Smi1-like_sf"/>
</dbReference>
<feature type="domain" description="Knr4/Smi1-like" evidence="1">
    <location>
        <begin position="46"/>
        <end position="223"/>
    </location>
</feature>
<dbReference type="Proteomes" id="UP000198937">
    <property type="component" value="Unassembled WGS sequence"/>
</dbReference>
<evidence type="ECO:0000313" key="2">
    <source>
        <dbReference type="EMBL" id="SCL50247.1"/>
    </source>
</evidence>